<evidence type="ECO:0000313" key="4">
    <source>
        <dbReference type="Proteomes" id="UP000800036"/>
    </source>
</evidence>
<reference evidence="3" key="1">
    <citation type="journal article" date="2020" name="Stud. Mycol.">
        <title>101 Dothideomycetes genomes: a test case for predicting lifestyles and emergence of pathogens.</title>
        <authorList>
            <person name="Haridas S."/>
            <person name="Albert R."/>
            <person name="Binder M."/>
            <person name="Bloem J."/>
            <person name="Labutti K."/>
            <person name="Salamov A."/>
            <person name="Andreopoulos B."/>
            <person name="Baker S."/>
            <person name="Barry K."/>
            <person name="Bills G."/>
            <person name="Bluhm B."/>
            <person name="Cannon C."/>
            <person name="Castanera R."/>
            <person name="Culley D."/>
            <person name="Daum C."/>
            <person name="Ezra D."/>
            <person name="Gonzalez J."/>
            <person name="Henrissat B."/>
            <person name="Kuo A."/>
            <person name="Liang C."/>
            <person name="Lipzen A."/>
            <person name="Lutzoni F."/>
            <person name="Magnuson J."/>
            <person name="Mondo S."/>
            <person name="Nolan M."/>
            <person name="Ohm R."/>
            <person name="Pangilinan J."/>
            <person name="Park H.-J."/>
            <person name="Ramirez L."/>
            <person name="Alfaro M."/>
            <person name="Sun H."/>
            <person name="Tritt A."/>
            <person name="Yoshinaga Y."/>
            <person name="Zwiers L.-H."/>
            <person name="Turgeon B."/>
            <person name="Goodwin S."/>
            <person name="Spatafora J."/>
            <person name="Crous P."/>
            <person name="Grigoriev I."/>
        </authorList>
    </citation>
    <scope>NUCLEOTIDE SEQUENCE</scope>
    <source>
        <strain evidence="3">CBS 107.79</strain>
    </source>
</reference>
<dbReference type="AlphaFoldDB" id="A0A6A5VM35"/>
<organism evidence="3 4">
    <name type="scientific">Bimuria novae-zelandiae CBS 107.79</name>
    <dbReference type="NCBI Taxonomy" id="1447943"/>
    <lineage>
        <taxon>Eukaryota</taxon>
        <taxon>Fungi</taxon>
        <taxon>Dikarya</taxon>
        <taxon>Ascomycota</taxon>
        <taxon>Pezizomycotina</taxon>
        <taxon>Dothideomycetes</taxon>
        <taxon>Pleosporomycetidae</taxon>
        <taxon>Pleosporales</taxon>
        <taxon>Massarineae</taxon>
        <taxon>Didymosphaeriaceae</taxon>
        <taxon>Bimuria</taxon>
    </lineage>
</organism>
<dbReference type="PANTHER" id="PTHR38795:SF1">
    <property type="entry name" value="DUF6604 DOMAIN-CONTAINING PROTEIN"/>
    <property type="match status" value="1"/>
</dbReference>
<dbReference type="EMBL" id="ML976668">
    <property type="protein sequence ID" value="KAF1976076.1"/>
    <property type="molecule type" value="Genomic_DNA"/>
</dbReference>
<gene>
    <name evidence="3" type="ORF">BU23DRAFT_631418</name>
</gene>
<dbReference type="InterPro" id="IPR046539">
    <property type="entry name" value="DUF6604"/>
</dbReference>
<dbReference type="Pfam" id="PF20253">
    <property type="entry name" value="DUF6604"/>
    <property type="match status" value="1"/>
</dbReference>
<feature type="region of interest" description="Disordered" evidence="1">
    <location>
        <begin position="665"/>
        <end position="691"/>
    </location>
</feature>
<proteinExistence type="predicted"/>
<dbReference type="OrthoDB" id="3793343at2759"/>
<name>A0A6A5VM35_9PLEO</name>
<accession>A0A6A5VM35</accession>
<dbReference type="Proteomes" id="UP000800036">
    <property type="component" value="Unassembled WGS sequence"/>
</dbReference>
<feature type="domain" description="DUF6604" evidence="2">
    <location>
        <begin position="1"/>
        <end position="183"/>
    </location>
</feature>
<sequence>MAEAIAEQAHKVNVPSALMTLFGRAIKAQKDAVAWYKSSQQDDAGHIRFINVLEETAKTLRPLIKVLKSQTNGNKASSGMDSIHNRFSKLTVEEATDAATNAQTQNIETRLPPVASVQIEQSDSEAEEEFFFAFYSFLKGLHELQDVVQEAWFRWQNFNIDLIAAALLTNTVIDLVRHAESEFDLLLKRPSKYLASMFPVWSLPALLYHRHHPSPDGIGIRDVVLPSDVHVTIQENDYEKMHANWCLWPVYTGLRYCVNRIKKSEPMDADEDELAAIGADTVGDIKRISNLAKEFRMYACATKNFFEQDEVTRSMKLIFSNYRIPIWTTFGIQLLLNIQDIMDFSMREGKGHKIPFDSLQRILDEELENWHNFEEWELLFKPSVEDTGSKAQRELVKESLRTYNDIIGHQMTPAIEYNTIRCGLIKYDLSSTLHEAGRHLEQFMCYVSTTAHLYTANMENVLYGQDPNWLFYGGIPKTLDEAHRKCKLVFDMEHLKPGRKASYVSSKASPLMKDTSILSPSLGPWMTGWSSKNEIDKLVTNLNNILCDKASYTQLARKLHATTEWVERDIAWRRRTRFFEEVSQQGPSVLLRDFSLFVEGEMQNVYFDWLNMYRICGQLSHKYHGKNEPALPEYESPRSVWRKYFADLGVPVIEGDSDIQIVHGNDATGLDHTSDEDDNGGLDAVGKKKKKKKDRIVIPWDKLDALTGPRPGLW</sequence>
<dbReference type="PANTHER" id="PTHR38795">
    <property type="entry name" value="DUF6604 DOMAIN-CONTAINING PROTEIN"/>
    <property type="match status" value="1"/>
</dbReference>
<evidence type="ECO:0000256" key="1">
    <source>
        <dbReference type="SAM" id="MobiDB-lite"/>
    </source>
</evidence>
<keyword evidence="4" id="KW-1185">Reference proteome</keyword>
<evidence type="ECO:0000259" key="2">
    <source>
        <dbReference type="Pfam" id="PF20253"/>
    </source>
</evidence>
<protein>
    <recommendedName>
        <fullName evidence="2">DUF6604 domain-containing protein</fullName>
    </recommendedName>
</protein>
<evidence type="ECO:0000313" key="3">
    <source>
        <dbReference type="EMBL" id="KAF1976076.1"/>
    </source>
</evidence>